<keyword evidence="5" id="KW-1185">Reference proteome</keyword>
<feature type="region of interest" description="Disordered" evidence="1">
    <location>
        <begin position="53"/>
        <end position="82"/>
    </location>
</feature>
<evidence type="ECO:0000256" key="2">
    <source>
        <dbReference type="SAM" id="Phobius"/>
    </source>
</evidence>
<keyword evidence="2" id="KW-0472">Membrane</keyword>
<name>A0ABQ7QIY6_PLUXY</name>
<dbReference type="Proteomes" id="UP000823941">
    <property type="component" value="Chromosome 13"/>
</dbReference>
<reference evidence="4 5" key="1">
    <citation type="submission" date="2021-06" db="EMBL/GenBank/DDBJ databases">
        <title>A haploid diamondback moth (Plutella xylostella L.) genome assembly resolves 31 chromosomes and identifies a diamide resistance mutation.</title>
        <authorList>
            <person name="Ward C.M."/>
            <person name="Perry K.D."/>
            <person name="Baker G."/>
            <person name="Powis K."/>
            <person name="Heckel D.G."/>
            <person name="Baxter S.W."/>
        </authorList>
    </citation>
    <scope>NUCLEOTIDE SEQUENCE [LARGE SCALE GENOMIC DNA]</scope>
    <source>
        <strain evidence="4 5">LV</strain>
        <tissue evidence="4">Single pupa</tissue>
    </source>
</reference>
<dbReference type="EMBL" id="JAHIBW010000013">
    <property type="protein sequence ID" value="KAG7305189.1"/>
    <property type="molecule type" value="Genomic_DNA"/>
</dbReference>
<feature type="chain" id="PRO_5047401874" evidence="3">
    <location>
        <begin position="18"/>
        <end position="309"/>
    </location>
</feature>
<evidence type="ECO:0000313" key="4">
    <source>
        <dbReference type="EMBL" id="KAG7305189.1"/>
    </source>
</evidence>
<evidence type="ECO:0000256" key="3">
    <source>
        <dbReference type="SAM" id="SignalP"/>
    </source>
</evidence>
<feature type="transmembrane region" description="Helical" evidence="2">
    <location>
        <begin position="154"/>
        <end position="172"/>
    </location>
</feature>
<protein>
    <submittedName>
        <fullName evidence="4">Uncharacterized protein</fullName>
    </submittedName>
</protein>
<keyword evidence="2" id="KW-0812">Transmembrane</keyword>
<evidence type="ECO:0000313" key="5">
    <source>
        <dbReference type="Proteomes" id="UP000823941"/>
    </source>
</evidence>
<feature type="signal peptide" evidence="3">
    <location>
        <begin position="1"/>
        <end position="17"/>
    </location>
</feature>
<evidence type="ECO:0000256" key="1">
    <source>
        <dbReference type="SAM" id="MobiDB-lite"/>
    </source>
</evidence>
<gene>
    <name evidence="4" type="ORF">JYU34_009226</name>
</gene>
<accession>A0ABQ7QIY6</accession>
<keyword evidence="3" id="KW-0732">Signal</keyword>
<proteinExistence type="predicted"/>
<keyword evidence="2" id="KW-1133">Transmembrane helix</keyword>
<sequence>MKVHLALLFLFFNCVRTTENVFGIFPDQVSEQGLSNSRFAFDPWKHNSLSLSKRDAVPQVGQTEGGPVKQDPGLPQTPPVKPIASEANKTAEKLDPVAQKVSVLPVANSSATTNAPAVNVTSAPVATVVNTTASTTKEAPSQLDLNNPGVLKRGLIVFGGFALLAVAYYVFFRRNHGKSSSNNAHNPPDQNQFRYGVLPSGDQRDNLELSRIPLTMDSDEDDDEDLEIFDLGQKKKSLSYVNLQPSFEDINIASSHGSDGKADHDNLLLDIDTNDHLINWSQNSQVNFDTNFDSNFGTAIDLNTDTNAD</sequence>
<comment type="caution">
    <text evidence="4">The sequence shown here is derived from an EMBL/GenBank/DDBJ whole genome shotgun (WGS) entry which is preliminary data.</text>
</comment>
<organism evidence="4 5">
    <name type="scientific">Plutella xylostella</name>
    <name type="common">Diamondback moth</name>
    <name type="synonym">Plutella maculipennis</name>
    <dbReference type="NCBI Taxonomy" id="51655"/>
    <lineage>
        <taxon>Eukaryota</taxon>
        <taxon>Metazoa</taxon>
        <taxon>Ecdysozoa</taxon>
        <taxon>Arthropoda</taxon>
        <taxon>Hexapoda</taxon>
        <taxon>Insecta</taxon>
        <taxon>Pterygota</taxon>
        <taxon>Neoptera</taxon>
        <taxon>Endopterygota</taxon>
        <taxon>Lepidoptera</taxon>
        <taxon>Glossata</taxon>
        <taxon>Ditrysia</taxon>
        <taxon>Yponomeutoidea</taxon>
        <taxon>Plutellidae</taxon>
        <taxon>Plutella</taxon>
    </lineage>
</organism>